<evidence type="ECO:0000313" key="4">
    <source>
        <dbReference type="Proteomes" id="UP000694846"/>
    </source>
</evidence>
<evidence type="ECO:0000313" key="3">
    <source>
        <dbReference type="EMBL" id="MBY70509.1"/>
    </source>
</evidence>
<keyword evidence="2" id="KW-1133">Transmembrane helix</keyword>
<gene>
    <name evidence="3" type="primary">Ttgn1</name>
    <name evidence="5" type="synonym">LOC112687485</name>
    <name evidence="3" type="ORF">g.25115</name>
</gene>
<keyword evidence="2" id="KW-0472">Membrane</keyword>
<keyword evidence="2" id="KW-0812">Transmembrane</keyword>
<feature type="region of interest" description="Disordered" evidence="1">
    <location>
        <begin position="217"/>
        <end position="242"/>
    </location>
</feature>
<dbReference type="OrthoDB" id="5846619at2759"/>
<proteinExistence type="predicted"/>
<evidence type="ECO:0000256" key="2">
    <source>
        <dbReference type="SAM" id="Phobius"/>
    </source>
</evidence>
<feature type="transmembrane region" description="Helical" evidence="2">
    <location>
        <begin position="321"/>
        <end position="339"/>
    </location>
</feature>
<reference evidence="3" key="1">
    <citation type="submission" date="2018-04" db="EMBL/GenBank/DDBJ databases">
        <title>Transcriptome assembly of Sipha flava.</title>
        <authorList>
            <person name="Scully E.D."/>
            <person name="Geib S.M."/>
            <person name="Palmer N.A."/>
            <person name="Koch K."/>
            <person name="Bradshaw J."/>
            <person name="Heng-Moss T."/>
            <person name="Sarath G."/>
        </authorList>
    </citation>
    <scope>NUCLEOTIDE SEQUENCE</scope>
</reference>
<sequence>MTNMYTIDRLLVILAGMLFAVLNVKSGTVPVSNAKKMTVSDLMIVSNNSLGFVDYFKKLELDQRCNMPILSIYEYKKFENDNNITPCLCTIIYNMTQELNTILENVSETAKINISSYQSNNLALYEVWKNVSIKSSSLKLFMEPLKDEEKWRNICHSIENDNEVTRYCKFLNFEIMLWHNILPKPKEPAKENNVDNILKNVIEKISSVKTIETVGIDGNEMDPVSDDTSQLNNINNDDELAEKNNNKEEDIIGEEIQNKPIDGGVLNPSKLKDNSKSNNDYANPEDVTLVDSEAKKETQSRFNQKNTFTNHDFDDVEDSHFLFYFGIMTVFSLLFYLALYNKKKIIALLIEGRRNTNHRRRPNTASYSKVETDDGTTVF</sequence>
<evidence type="ECO:0000313" key="5">
    <source>
        <dbReference type="RefSeq" id="XP_025415996.1"/>
    </source>
</evidence>
<organism evidence="3">
    <name type="scientific">Sipha flava</name>
    <name type="common">yellow sugarcane aphid</name>
    <dbReference type="NCBI Taxonomy" id="143950"/>
    <lineage>
        <taxon>Eukaryota</taxon>
        <taxon>Metazoa</taxon>
        <taxon>Ecdysozoa</taxon>
        <taxon>Arthropoda</taxon>
        <taxon>Hexapoda</taxon>
        <taxon>Insecta</taxon>
        <taxon>Pterygota</taxon>
        <taxon>Neoptera</taxon>
        <taxon>Paraneoptera</taxon>
        <taxon>Hemiptera</taxon>
        <taxon>Sternorrhyncha</taxon>
        <taxon>Aphidomorpha</taxon>
        <taxon>Aphidoidea</taxon>
        <taxon>Aphididae</taxon>
        <taxon>Sipha</taxon>
    </lineage>
</organism>
<accession>A0A2S2PYL2</accession>
<reference evidence="5" key="2">
    <citation type="submission" date="2025-04" db="UniProtKB">
        <authorList>
            <consortium name="RefSeq"/>
        </authorList>
    </citation>
    <scope>IDENTIFICATION</scope>
    <source>
        <tissue evidence="5">Whole body</tissue>
    </source>
</reference>
<keyword evidence="4" id="KW-1185">Reference proteome</keyword>
<dbReference type="RefSeq" id="XP_025415996.1">
    <property type="nucleotide sequence ID" value="XM_025560211.1"/>
</dbReference>
<evidence type="ECO:0000256" key="1">
    <source>
        <dbReference type="SAM" id="MobiDB-lite"/>
    </source>
</evidence>
<protein>
    <submittedName>
        <fullName evidence="3">Trans-Golgi network integral membrane protein TGN38</fullName>
    </submittedName>
    <submittedName>
        <fullName evidence="5">Uncharacterized protein LOC112687485 isoform X1</fullName>
    </submittedName>
</protein>
<name>A0A2S2PYL2_9HEMI</name>
<feature type="region of interest" description="Disordered" evidence="1">
    <location>
        <begin position="257"/>
        <end position="286"/>
    </location>
</feature>
<dbReference type="EMBL" id="GGMS01001306">
    <property type="protein sequence ID" value="MBY70509.1"/>
    <property type="molecule type" value="Transcribed_RNA"/>
</dbReference>
<feature type="compositionally biased region" description="Polar residues" evidence="1">
    <location>
        <begin position="226"/>
        <end position="235"/>
    </location>
</feature>
<feature type="region of interest" description="Disordered" evidence="1">
    <location>
        <begin position="358"/>
        <end position="379"/>
    </location>
</feature>
<dbReference type="Proteomes" id="UP000694846">
    <property type="component" value="Unplaced"/>
</dbReference>
<dbReference type="AlphaFoldDB" id="A0A2S2PYL2"/>